<keyword evidence="3" id="KW-1185">Reference proteome</keyword>
<feature type="domain" description="Spore coat protein U/FanG" evidence="1">
    <location>
        <begin position="44"/>
        <end position="188"/>
    </location>
</feature>
<dbReference type="PANTHER" id="PTHR37089">
    <property type="entry name" value="PROTEIN U-RELATED"/>
    <property type="match status" value="1"/>
</dbReference>
<evidence type="ECO:0000313" key="3">
    <source>
        <dbReference type="Proteomes" id="UP000623067"/>
    </source>
</evidence>
<protein>
    <recommendedName>
        <fullName evidence="1">Spore coat protein U/FanG domain-containing protein</fullName>
    </recommendedName>
</protein>
<proteinExistence type="predicted"/>
<evidence type="ECO:0000259" key="1">
    <source>
        <dbReference type="Pfam" id="PF05229"/>
    </source>
</evidence>
<dbReference type="InterPro" id="IPR053167">
    <property type="entry name" value="Spore_coat_component"/>
</dbReference>
<dbReference type="RefSeq" id="WP_188658356.1">
    <property type="nucleotide sequence ID" value="NZ_BMIH01000002.1"/>
</dbReference>
<accession>A0A916T1R5</accession>
<name>A0A916T1R5_9SPHN</name>
<comment type="caution">
    <text evidence="2">The sequence shown here is derived from an EMBL/GenBank/DDBJ whole genome shotgun (WGS) entry which is preliminary data.</text>
</comment>
<organism evidence="2 3">
    <name type="scientific">Sphingomonas metalli</name>
    <dbReference type="NCBI Taxonomy" id="1779358"/>
    <lineage>
        <taxon>Bacteria</taxon>
        <taxon>Pseudomonadati</taxon>
        <taxon>Pseudomonadota</taxon>
        <taxon>Alphaproteobacteria</taxon>
        <taxon>Sphingomonadales</taxon>
        <taxon>Sphingomonadaceae</taxon>
        <taxon>Sphingomonas</taxon>
    </lineage>
</organism>
<gene>
    <name evidence="2" type="ORF">GCM10011380_17620</name>
</gene>
<dbReference type="AlphaFoldDB" id="A0A916T1R5"/>
<dbReference type="PANTHER" id="PTHR37089:SF4">
    <property type="entry name" value="EXPORTED PROTEIN"/>
    <property type="match status" value="1"/>
</dbReference>
<sequence length="191" mass="18822">MFLSFVMPHPGGRVGFVALGALATVLGAAVLGATPAAAAGSTAGTIGLSLTITNACVINGAAQVQSNTGSMGDIAFPSQPGVFGTVDGQLVGSLGTLQVQCSPGVTPQLTFGAGANDAAGKRRLAYNGTTIDYRLFSDPQRTSELGIGSSLSLGTAASAPISVPIYARATGAGSVLAAGSYTDTVQVTLTW</sequence>
<evidence type="ECO:0000313" key="2">
    <source>
        <dbReference type="EMBL" id="GGB28477.1"/>
    </source>
</evidence>
<dbReference type="InterPro" id="IPR007893">
    <property type="entry name" value="Spore_coat_U/FanG"/>
</dbReference>
<dbReference type="EMBL" id="BMIH01000002">
    <property type="protein sequence ID" value="GGB28477.1"/>
    <property type="molecule type" value="Genomic_DNA"/>
</dbReference>
<dbReference type="Pfam" id="PF05229">
    <property type="entry name" value="SCPU"/>
    <property type="match status" value="1"/>
</dbReference>
<dbReference type="SMART" id="SM00972">
    <property type="entry name" value="SCPU"/>
    <property type="match status" value="1"/>
</dbReference>
<dbReference type="Proteomes" id="UP000623067">
    <property type="component" value="Unassembled WGS sequence"/>
</dbReference>
<reference evidence="2" key="1">
    <citation type="journal article" date="2014" name="Int. J. Syst. Evol. Microbiol.">
        <title>Complete genome sequence of Corynebacterium casei LMG S-19264T (=DSM 44701T), isolated from a smear-ripened cheese.</title>
        <authorList>
            <consortium name="US DOE Joint Genome Institute (JGI-PGF)"/>
            <person name="Walter F."/>
            <person name="Albersmeier A."/>
            <person name="Kalinowski J."/>
            <person name="Ruckert C."/>
        </authorList>
    </citation>
    <scope>NUCLEOTIDE SEQUENCE</scope>
    <source>
        <strain evidence="2">CGMCC 1.15330</strain>
    </source>
</reference>
<reference evidence="2" key="2">
    <citation type="submission" date="2020-09" db="EMBL/GenBank/DDBJ databases">
        <authorList>
            <person name="Sun Q."/>
            <person name="Zhou Y."/>
        </authorList>
    </citation>
    <scope>NUCLEOTIDE SEQUENCE</scope>
    <source>
        <strain evidence="2">CGMCC 1.15330</strain>
    </source>
</reference>